<dbReference type="AlphaFoldDB" id="A0A3S9QLZ1"/>
<keyword evidence="2 5" id="KW-0812">Transmembrane</keyword>
<keyword evidence="3 5" id="KW-1133">Transmembrane helix</keyword>
<feature type="transmembrane region" description="Helical" evidence="5">
    <location>
        <begin position="71"/>
        <end position="92"/>
    </location>
</feature>
<dbReference type="InterPro" id="IPR000849">
    <property type="entry name" value="Sugar_P_transporter"/>
</dbReference>
<dbReference type="Proteomes" id="UP000275951">
    <property type="component" value="Chromosome"/>
</dbReference>
<dbReference type="EMBL" id="CP033905">
    <property type="protein sequence ID" value="AZR06956.1"/>
    <property type="molecule type" value="Genomic_DNA"/>
</dbReference>
<dbReference type="PANTHER" id="PTHR43826:SF9">
    <property type="entry name" value="PROTEIN, PUTATIVE-RELATED"/>
    <property type="match status" value="1"/>
</dbReference>
<dbReference type="GO" id="GO:0005886">
    <property type="term" value="C:plasma membrane"/>
    <property type="evidence" value="ECO:0007669"/>
    <property type="project" value="UniProtKB-SubCell"/>
</dbReference>
<dbReference type="InterPro" id="IPR020846">
    <property type="entry name" value="MFS_dom"/>
</dbReference>
<dbReference type="Pfam" id="PF07690">
    <property type="entry name" value="MFS_1"/>
    <property type="match status" value="1"/>
</dbReference>
<dbReference type="RefSeq" id="WP_108726473.1">
    <property type="nucleotide sequence ID" value="NZ_CP029001.1"/>
</dbReference>
<dbReference type="InterPro" id="IPR036259">
    <property type="entry name" value="MFS_trans_sf"/>
</dbReference>
<dbReference type="NCBIfam" id="NF007107">
    <property type="entry name" value="PRK09556.1"/>
    <property type="match status" value="1"/>
</dbReference>
<feature type="transmembrane region" description="Helical" evidence="5">
    <location>
        <begin position="327"/>
        <end position="345"/>
    </location>
</feature>
<evidence type="ECO:0000313" key="7">
    <source>
        <dbReference type="EMBL" id="AZR06956.1"/>
    </source>
</evidence>
<evidence type="ECO:0000313" key="8">
    <source>
        <dbReference type="Proteomes" id="UP000275951"/>
    </source>
</evidence>
<accession>A0A3S9QLZ1</accession>
<sequence length="485" mass="52739">MGRGKLFVINRIKPGIVPIPQQRRRWLAEFLKVYAVLVIGYGAFYLLRTNFKAAQPELINQAGFSTTELGVVGFAFSLTYGFGGLILGFYLDGKNTKKALSFLVAASGLLSVIIGIVLMGMHHPYGFLILLWAVNGLFQAPGGPSCNSTMNRWTPRQLRGRFIGWWNASHNLGAMIAGLLAVWGANTFFDGSVAGMFIVPGLVAVPIGIWGYFYGKDDPAELGWNTAEEIFDEPAAQVDVTSTDLTKWQIIVAYVIKNPAVWLLCIANVAAYTVRIGIDNWNVLYTQTELGFSQYTAVNTTFALEAGGLLGSLLWGYFSDKLGGRRALSAAIGIALVIIPLWVYSGATSVGVVYASLFFIGFLIFGPVTLIGICVIGFAPKNATVVVNAVPRAFGYVFGDSMAKVLLGRIADPSKEGVSVFGHVLHGWGSTFTVLFLSSFVGLICLVLVAAFEERILNRDKQARHEENLLFPEGMKDNDERTTNL</sequence>
<keyword evidence="4 5" id="KW-0472">Membrane</keyword>
<feature type="transmembrane region" description="Helical" evidence="5">
    <location>
        <begin position="351"/>
        <end position="378"/>
    </location>
</feature>
<reference evidence="7 8" key="1">
    <citation type="submission" date="2018-11" db="EMBL/GenBank/DDBJ databases">
        <title>Multidrug-resistant genes are associated with an 42-kb island TGI1 carrying a complex class 1 integron in a Trueperella pyogenes.</title>
        <authorList>
            <person name="Dong W."/>
        </authorList>
    </citation>
    <scope>NUCLEOTIDE SEQUENCE [LARGE SCALE GENOMIC DNA]</scope>
    <source>
        <strain evidence="7 8">TP4</strain>
    </source>
</reference>
<evidence type="ECO:0000256" key="5">
    <source>
        <dbReference type="SAM" id="Phobius"/>
    </source>
</evidence>
<dbReference type="GO" id="GO:0061513">
    <property type="term" value="F:glucose 6-phosphate:phosphate antiporter activity"/>
    <property type="evidence" value="ECO:0007669"/>
    <property type="project" value="TreeGrafter"/>
</dbReference>
<gene>
    <name evidence="7" type="ORF">EBQ10_06370</name>
</gene>
<dbReference type="Gene3D" id="1.20.1250.20">
    <property type="entry name" value="MFS general substrate transporter like domains"/>
    <property type="match status" value="2"/>
</dbReference>
<feature type="transmembrane region" description="Helical" evidence="5">
    <location>
        <begin position="31"/>
        <end position="51"/>
    </location>
</feature>
<feature type="transmembrane region" description="Helical" evidence="5">
    <location>
        <begin position="191"/>
        <end position="213"/>
    </location>
</feature>
<dbReference type="GO" id="GO:0035435">
    <property type="term" value="P:phosphate ion transmembrane transport"/>
    <property type="evidence" value="ECO:0007669"/>
    <property type="project" value="TreeGrafter"/>
</dbReference>
<dbReference type="PROSITE" id="PS50850">
    <property type="entry name" value="MFS"/>
    <property type="match status" value="1"/>
</dbReference>
<evidence type="ECO:0000256" key="2">
    <source>
        <dbReference type="ARBA" id="ARBA00022692"/>
    </source>
</evidence>
<evidence type="ECO:0000259" key="6">
    <source>
        <dbReference type="PROSITE" id="PS50850"/>
    </source>
</evidence>
<feature type="transmembrane region" description="Helical" evidence="5">
    <location>
        <begin position="260"/>
        <end position="278"/>
    </location>
</feature>
<feature type="transmembrane region" description="Helical" evidence="5">
    <location>
        <begin position="99"/>
        <end position="119"/>
    </location>
</feature>
<evidence type="ECO:0000256" key="3">
    <source>
        <dbReference type="ARBA" id="ARBA00022989"/>
    </source>
</evidence>
<protein>
    <submittedName>
        <fullName evidence="7">Hexose-6-phosphate:phosphate antiporter</fullName>
    </submittedName>
</protein>
<feature type="transmembrane region" description="Helical" evidence="5">
    <location>
        <begin position="431"/>
        <end position="452"/>
    </location>
</feature>
<dbReference type="SUPFAM" id="SSF103473">
    <property type="entry name" value="MFS general substrate transporter"/>
    <property type="match status" value="1"/>
</dbReference>
<feature type="domain" description="Major facilitator superfamily (MFS) profile" evidence="6">
    <location>
        <begin position="28"/>
        <end position="457"/>
    </location>
</feature>
<organism evidence="7 8">
    <name type="scientific">Trueperella pyogenes</name>
    <dbReference type="NCBI Taxonomy" id="1661"/>
    <lineage>
        <taxon>Bacteria</taxon>
        <taxon>Bacillati</taxon>
        <taxon>Actinomycetota</taxon>
        <taxon>Actinomycetes</taxon>
        <taxon>Actinomycetales</taxon>
        <taxon>Actinomycetaceae</taxon>
        <taxon>Trueperella</taxon>
    </lineage>
</organism>
<comment type="subcellular location">
    <subcellularLocation>
        <location evidence="1">Cell membrane</location>
        <topology evidence="1">Multi-pass membrane protein</topology>
    </subcellularLocation>
</comment>
<evidence type="ECO:0000256" key="4">
    <source>
        <dbReference type="ARBA" id="ARBA00023136"/>
    </source>
</evidence>
<dbReference type="InterPro" id="IPR051337">
    <property type="entry name" value="OPA_Antiporter"/>
</dbReference>
<evidence type="ECO:0000256" key="1">
    <source>
        <dbReference type="ARBA" id="ARBA00004651"/>
    </source>
</evidence>
<proteinExistence type="predicted"/>
<feature type="transmembrane region" description="Helical" evidence="5">
    <location>
        <begin position="163"/>
        <end position="185"/>
    </location>
</feature>
<feature type="transmembrane region" description="Helical" evidence="5">
    <location>
        <begin position="298"/>
        <end position="318"/>
    </location>
</feature>
<dbReference type="InterPro" id="IPR011701">
    <property type="entry name" value="MFS"/>
</dbReference>
<name>A0A3S9QLZ1_9ACTO</name>
<dbReference type="PIRSF" id="PIRSF002808">
    <property type="entry name" value="Hexose_phosphate_transp"/>
    <property type="match status" value="1"/>
</dbReference>
<dbReference type="PANTHER" id="PTHR43826">
    <property type="entry name" value="GLUCOSE-6-PHOSPHATE EXCHANGER SLC37A4"/>
    <property type="match status" value="1"/>
</dbReference>